<protein>
    <submittedName>
        <fullName evidence="1">Uncharacterized protein</fullName>
    </submittedName>
</protein>
<reference evidence="2" key="1">
    <citation type="journal article" date="2019" name="Int. J. Syst. Evol. Microbiol.">
        <title>The Global Catalogue of Microorganisms (GCM) 10K type strain sequencing project: providing services to taxonomists for standard genome sequencing and annotation.</title>
        <authorList>
            <consortium name="The Broad Institute Genomics Platform"/>
            <consortium name="The Broad Institute Genome Sequencing Center for Infectious Disease"/>
            <person name="Wu L."/>
            <person name="Ma J."/>
        </authorList>
    </citation>
    <scope>NUCLEOTIDE SEQUENCE [LARGE SCALE GENOMIC DNA]</scope>
    <source>
        <strain evidence="2">JCM 18204</strain>
    </source>
</reference>
<evidence type="ECO:0000313" key="2">
    <source>
        <dbReference type="Proteomes" id="UP001499959"/>
    </source>
</evidence>
<dbReference type="RefSeq" id="WP_345303774.1">
    <property type="nucleotide sequence ID" value="NZ_BAABJE010000014.1"/>
</dbReference>
<organism evidence="1 2">
    <name type="scientific">Lysobacter hankyongensis</name>
    <dbReference type="NCBI Taxonomy" id="1176535"/>
    <lineage>
        <taxon>Bacteria</taxon>
        <taxon>Pseudomonadati</taxon>
        <taxon>Pseudomonadota</taxon>
        <taxon>Gammaproteobacteria</taxon>
        <taxon>Lysobacterales</taxon>
        <taxon>Lysobacteraceae</taxon>
        <taxon>Lysobacter</taxon>
    </lineage>
</organism>
<comment type="caution">
    <text evidence="1">The sequence shown here is derived from an EMBL/GenBank/DDBJ whole genome shotgun (WGS) entry which is preliminary data.</text>
</comment>
<name>A0ABP9BPP5_9GAMM</name>
<dbReference type="EMBL" id="BAABJE010000014">
    <property type="protein sequence ID" value="GAA4798680.1"/>
    <property type="molecule type" value="Genomic_DNA"/>
</dbReference>
<evidence type="ECO:0000313" key="1">
    <source>
        <dbReference type="EMBL" id="GAA4798680.1"/>
    </source>
</evidence>
<proteinExistence type="predicted"/>
<gene>
    <name evidence="1" type="ORF">GCM10023307_26060</name>
</gene>
<sequence length="379" mass="42083">MAIKDLVFSLRQPLAESAGQAIGPSRTYELIAAAFGFRSYAALRATHVFAASGPTREPSADAVSSRASGMGLPVERCPVIASTVCDALRAARIVVISMTDLGMGLDALAEAWAPDWEEAEPWWIPIDESRRDWDDDDNPVDWIDDEVLLESLNDRAEASDPMVLYRLAQLHWLACCGSEGSPHWYAERAKGETLGSAQQGWAEQHARYLAYRQRLREAAVAGHREAALRYTEEFDDPLFFEQPHASVDADPHEVARLAERLGRKKDAHHWFRVAATEGDIEAMRVLIEDYDHRDPVACWTWHHLALKLGEDLTVDRHVAINEDGSLWDDDIGGPAYVGGVDGVRLPKIEEAAHALAIREADRLYAAIPEDDPDMGRLSS</sequence>
<dbReference type="Proteomes" id="UP001499959">
    <property type="component" value="Unassembled WGS sequence"/>
</dbReference>
<keyword evidence="2" id="KW-1185">Reference proteome</keyword>
<accession>A0ABP9BPP5</accession>